<sequence>MKVNVSESFKKGKTNNAKFIDLPFMSELQRELLFAFIRDVRADKGIMGKNKPSWLDDNLDEIPNTENYQANRFWHYHCGEFDPNAKIRALTYQLKLNLDGLTSAAILHYRKVSNEEVTVVGFSPIHIPFPYEDDPDNPLFTE</sequence>
<evidence type="ECO:0000313" key="2">
    <source>
        <dbReference type="Proteomes" id="UP000244920"/>
    </source>
</evidence>
<dbReference type="KEGG" id="apor:DDU33_07640"/>
<dbReference type="Proteomes" id="UP000244920">
    <property type="component" value="Chromosome"/>
</dbReference>
<protein>
    <submittedName>
        <fullName evidence="1">Uncharacterized protein</fullName>
    </submittedName>
</protein>
<reference evidence="2" key="1">
    <citation type="submission" date="2018-05" db="EMBL/GenBank/DDBJ databases">
        <title>Complete genome sequence of Actinobacillus porcitonsillarum reference strain 9953L55 (CCUG 46996).</title>
        <authorList>
            <person name="Dona V."/>
            <person name="Perreten V."/>
        </authorList>
    </citation>
    <scope>NUCLEOTIDE SEQUENCE [LARGE SCALE GENOMIC DNA]</scope>
    <source>
        <strain evidence="2">9953L55</strain>
    </source>
</reference>
<evidence type="ECO:0000313" key="1">
    <source>
        <dbReference type="EMBL" id="AWI51364.1"/>
    </source>
</evidence>
<dbReference type="RefSeq" id="WP_108924194.1">
    <property type="nucleotide sequence ID" value="NZ_CP029206.1"/>
</dbReference>
<gene>
    <name evidence="1" type="ORF">DDU33_07640</name>
</gene>
<keyword evidence="2" id="KW-1185">Reference proteome</keyword>
<dbReference type="EMBL" id="CP029206">
    <property type="protein sequence ID" value="AWI51364.1"/>
    <property type="molecule type" value="Genomic_DNA"/>
</dbReference>
<dbReference type="AlphaFoldDB" id="A0A2U8FM06"/>
<proteinExistence type="predicted"/>
<name>A0A2U8FM06_9PAST</name>
<accession>A0A2U8FM06</accession>
<organism evidence="1 2">
    <name type="scientific">Actinobacillus porcitonsillarum</name>
    <dbReference type="NCBI Taxonomy" id="189834"/>
    <lineage>
        <taxon>Bacteria</taxon>
        <taxon>Pseudomonadati</taxon>
        <taxon>Pseudomonadota</taxon>
        <taxon>Gammaproteobacteria</taxon>
        <taxon>Pasteurellales</taxon>
        <taxon>Pasteurellaceae</taxon>
        <taxon>Actinobacillus</taxon>
    </lineage>
</organism>